<reference evidence="11 12" key="2">
    <citation type="submission" date="2011-10" db="EMBL/GenBank/DDBJ databases">
        <title>Draft genome sequence of Candidatus Burkholderia kirkii.</title>
        <authorList>
            <person name="Carlier A.L."/>
            <person name="Eberl L."/>
        </authorList>
    </citation>
    <scope>NUCLEOTIDE SEQUENCE [LARGE SCALE GENOMIC DNA]</scope>
    <source>
        <strain evidence="11 12">UZHbot1</strain>
    </source>
</reference>
<keyword evidence="6" id="KW-0479">Metal-binding</keyword>
<dbReference type="GO" id="GO:0005524">
    <property type="term" value="F:ATP binding"/>
    <property type="evidence" value="ECO:0007669"/>
    <property type="project" value="UniProtKB-KW"/>
</dbReference>
<dbReference type="SUPFAM" id="SSF52540">
    <property type="entry name" value="P-loop containing nucleoside triphosphate hydrolases"/>
    <property type="match status" value="1"/>
</dbReference>
<evidence type="ECO:0000256" key="6">
    <source>
        <dbReference type="ARBA" id="ARBA00022723"/>
    </source>
</evidence>
<dbReference type="AlphaFoldDB" id="G4MA00"/>
<evidence type="ECO:0000256" key="1">
    <source>
        <dbReference type="ARBA" id="ARBA00004496"/>
    </source>
</evidence>
<dbReference type="BioCyc" id="CBUR1055526:G10QW-560-MONOMER"/>
<keyword evidence="5" id="KW-0819">tRNA processing</keyword>
<dbReference type="Pfam" id="PF02367">
    <property type="entry name" value="TsaE"/>
    <property type="match status" value="1"/>
</dbReference>
<name>G4MA00_9BURK</name>
<evidence type="ECO:0000256" key="8">
    <source>
        <dbReference type="ARBA" id="ARBA00022840"/>
    </source>
</evidence>
<evidence type="ECO:0000256" key="4">
    <source>
        <dbReference type="ARBA" id="ARBA00022490"/>
    </source>
</evidence>
<evidence type="ECO:0000256" key="3">
    <source>
        <dbReference type="ARBA" id="ARBA00019010"/>
    </source>
</evidence>
<dbReference type="NCBIfam" id="TIGR00150">
    <property type="entry name" value="T6A_YjeE"/>
    <property type="match status" value="1"/>
</dbReference>
<dbReference type="InterPro" id="IPR003442">
    <property type="entry name" value="T6A_TsaE"/>
</dbReference>
<keyword evidence="9" id="KW-0460">Magnesium</keyword>
<accession>G4MA00</accession>
<gene>
    <name evidence="11" type="ORF">BKIR_c22_0121</name>
</gene>
<comment type="similarity">
    <text evidence="2">Belongs to the TsaE family.</text>
</comment>
<evidence type="ECO:0000256" key="5">
    <source>
        <dbReference type="ARBA" id="ARBA00022694"/>
    </source>
</evidence>
<evidence type="ECO:0000256" key="10">
    <source>
        <dbReference type="ARBA" id="ARBA00032441"/>
    </source>
</evidence>
<dbReference type="InterPro" id="IPR027417">
    <property type="entry name" value="P-loop_NTPase"/>
</dbReference>
<dbReference type="GO" id="GO:0005737">
    <property type="term" value="C:cytoplasm"/>
    <property type="evidence" value="ECO:0007669"/>
    <property type="project" value="UniProtKB-SubCell"/>
</dbReference>
<dbReference type="STRING" id="1055526.BKIR_c22_0121"/>
<dbReference type="EMBL" id="CAFE01000140">
    <property type="protein sequence ID" value="CCD37979.1"/>
    <property type="molecule type" value="Genomic_DNA"/>
</dbReference>
<keyword evidence="7" id="KW-0547">Nucleotide-binding</keyword>
<comment type="caution">
    <text evidence="11">The sequence shown here is derived from an EMBL/GenBank/DDBJ whole genome shotgun (WGS) entry which is preliminary data.</text>
</comment>
<proteinExistence type="inferred from homology"/>
<protein>
    <recommendedName>
        <fullName evidence="3">tRNA threonylcarbamoyladenosine biosynthesis protein TsaE</fullName>
    </recommendedName>
    <alternativeName>
        <fullName evidence="10">t(6)A37 threonylcarbamoyladenosine biosynthesis protein TsaE</fullName>
    </alternativeName>
</protein>
<dbReference type="HOGENOM" id="CLU_087829_2_0_4"/>
<evidence type="ECO:0000256" key="2">
    <source>
        <dbReference type="ARBA" id="ARBA00007599"/>
    </source>
</evidence>
<organism evidence="11 12">
    <name type="scientific">Candidatus Paraburkholderia kirkii UZHbot1</name>
    <dbReference type="NCBI Taxonomy" id="1055526"/>
    <lineage>
        <taxon>Bacteria</taxon>
        <taxon>Pseudomonadati</taxon>
        <taxon>Pseudomonadota</taxon>
        <taxon>Betaproteobacteria</taxon>
        <taxon>Burkholderiales</taxon>
        <taxon>Burkholderiaceae</taxon>
        <taxon>Paraburkholderia</taxon>
    </lineage>
</organism>
<dbReference type="GO" id="GO:0002949">
    <property type="term" value="P:tRNA threonylcarbamoyladenosine modification"/>
    <property type="evidence" value="ECO:0007669"/>
    <property type="project" value="InterPro"/>
</dbReference>
<evidence type="ECO:0000313" key="12">
    <source>
        <dbReference type="Proteomes" id="UP000003511"/>
    </source>
</evidence>
<keyword evidence="4" id="KW-0963">Cytoplasm</keyword>
<dbReference type="PANTHER" id="PTHR33540:SF2">
    <property type="entry name" value="TRNA THREONYLCARBAMOYLADENOSINE BIOSYNTHESIS PROTEIN TSAE"/>
    <property type="match status" value="1"/>
</dbReference>
<sequence length="205" mass="22739">MFRQSVHHDILRAMPESPARMTPPLPPPLLERRFELRDEAATLAFGERFAHAIDATRKDALSDRFAGLQVQLIGDLGAGKTTLVRATLQALGHEGRVKSPTYTLVEPYSLVIPSGPLDVYHFDLYRFTDPAEWADAGFREYFDRGAVCLVEWPQQAGGLLGMPDLVFQLLLPNEQGSPGNSNEEEGRVLTARAFSKTGKSCLKRC</sequence>
<dbReference type="GO" id="GO:0046872">
    <property type="term" value="F:metal ion binding"/>
    <property type="evidence" value="ECO:0007669"/>
    <property type="project" value="UniProtKB-KW"/>
</dbReference>
<evidence type="ECO:0000313" key="11">
    <source>
        <dbReference type="EMBL" id="CCD37979.1"/>
    </source>
</evidence>
<dbReference type="Proteomes" id="UP000003511">
    <property type="component" value="Unassembled WGS sequence"/>
</dbReference>
<dbReference type="PANTHER" id="PTHR33540">
    <property type="entry name" value="TRNA THREONYLCARBAMOYLADENOSINE BIOSYNTHESIS PROTEIN TSAE"/>
    <property type="match status" value="1"/>
</dbReference>
<evidence type="ECO:0000256" key="9">
    <source>
        <dbReference type="ARBA" id="ARBA00022842"/>
    </source>
</evidence>
<dbReference type="Gene3D" id="3.40.50.300">
    <property type="entry name" value="P-loop containing nucleotide triphosphate hydrolases"/>
    <property type="match status" value="1"/>
</dbReference>
<keyword evidence="8" id="KW-0067">ATP-binding</keyword>
<reference evidence="11 12" key="1">
    <citation type="submission" date="2011-09" db="EMBL/GenBank/DDBJ databases">
        <authorList>
            <person name="Carlier A."/>
        </authorList>
    </citation>
    <scope>NUCLEOTIDE SEQUENCE [LARGE SCALE GENOMIC DNA]</scope>
    <source>
        <strain evidence="11 12">UZHbot1</strain>
    </source>
</reference>
<keyword evidence="12" id="KW-1185">Reference proteome</keyword>
<evidence type="ECO:0000256" key="7">
    <source>
        <dbReference type="ARBA" id="ARBA00022741"/>
    </source>
</evidence>
<comment type="subcellular location">
    <subcellularLocation>
        <location evidence="1">Cytoplasm</location>
    </subcellularLocation>
</comment>